<gene>
    <name evidence="2" type="ORF">J5474_08055</name>
</gene>
<dbReference type="InterPro" id="IPR045601">
    <property type="entry name" value="DUF6455"/>
</dbReference>
<organism evidence="2 3">
    <name type="scientific">Sagittula salina</name>
    <dbReference type="NCBI Taxonomy" id="2820268"/>
    <lineage>
        <taxon>Bacteria</taxon>
        <taxon>Pseudomonadati</taxon>
        <taxon>Pseudomonadota</taxon>
        <taxon>Alphaproteobacteria</taxon>
        <taxon>Rhodobacterales</taxon>
        <taxon>Roseobacteraceae</taxon>
        <taxon>Sagittula</taxon>
    </lineage>
</organism>
<reference evidence="2" key="1">
    <citation type="submission" date="2021-03" db="EMBL/GenBank/DDBJ databases">
        <title>Sagittula salina sp. nov. strain M10.9X isolated from the marine waste.</title>
        <authorList>
            <person name="Satari L."/>
            <person name="Molina-Menor E."/>
            <person name="Vidal-Verdu A."/>
            <person name="Pascual J."/>
            <person name="Pereto J."/>
            <person name="Porcar M."/>
        </authorList>
    </citation>
    <scope>NUCLEOTIDE SEQUENCE</scope>
    <source>
        <strain evidence="2">M10.9X</strain>
    </source>
</reference>
<name>A0A940MMI2_9RHOB</name>
<dbReference type="AlphaFoldDB" id="A0A940MMI2"/>
<proteinExistence type="predicted"/>
<evidence type="ECO:0000313" key="3">
    <source>
        <dbReference type="Proteomes" id="UP000675940"/>
    </source>
</evidence>
<keyword evidence="3" id="KW-1185">Reference proteome</keyword>
<comment type="caution">
    <text evidence="2">The sequence shown here is derived from an EMBL/GenBank/DDBJ whole genome shotgun (WGS) entry which is preliminary data.</text>
</comment>
<protein>
    <recommendedName>
        <fullName evidence="1">DUF6455 domain-containing protein</fullName>
    </recommendedName>
</protein>
<sequence length="77" mass="8281">MATAQGLDLEEDMMRGRLGFAALEDAVLRCTGCARPDDCTRWLDGRDAKAAAPVGAPPLFCRNEAFFAALKPEQSHG</sequence>
<evidence type="ECO:0000313" key="2">
    <source>
        <dbReference type="EMBL" id="MBP0482445.1"/>
    </source>
</evidence>
<evidence type="ECO:0000259" key="1">
    <source>
        <dbReference type="Pfam" id="PF20056"/>
    </source>
</evidence>
<dbReference type="Proteomes" id="UP000675940">
    <property type="component" value="Unassembled WGS sequence"/>
</dbReference>
<dbReference type="EMBL" id="JAGISH010000003">
    <property type="protein sequence ID" value="MBP0482445.1"/>
    <property type="molecule type" value="Genomic_DNA"/>
</dbReference>
<dbReference type="Pfam" id="PF20056">
    <property type="entry name" value="DUF6455"/>
    <property type="match status" value="1"/>
</dbReference>
<accession>A0A940MMI2</accession>
<feature type="domain" description="DUF6455" evidence="1">
    <location>
        <begin position="1"/>
        <end position="72"/>
    </location>
</feature>